<keyword evidence="10" id="KW-0732">Signal</keyword>
<dbReference type="Gene3D" id="1.10.510.10">
    <property type="entry name" value="Transferase(Phosphotransferase) domain 1"/>
    <property type="match status" value="1"/>
</dbReference>
<feature type="region of interest" description="Disordered" evidence="9">
    <location>
        <begin position="737"/>
        <end position="756"/>
    </location>
</feature>
<keyword evidence="6" id="KW-0829">Tyrosine-protein kinase</keyword>
<feature type="compositionally biased region" description="Basic residues" evidence="9">
    <location>
        <begin position="887"/>
        <end position="897"/>
    </location>
</feature>
<dbReference type="SUPFAM" id="SSF56112">
    <property type="entry name" value="Protein kinase-like (PK-like)"/>
    <property type="match status" value="1"/>
</dbReference>
<dbReference type="STRING" id="946362.F2UER5"/>
<evidence type="ECO:0000313" key="13">
    <source>
        <dbReference type="Proteomes" id="UP000007799"/>
    </source>
</evidence>
<dbReference type="InterPro" id="IPR011009">
    <property type="entry name" value="Kinase-like_dom_sf"/>
</dbReference>
<gene>
    <name evidence="12" type="ORF">PTSG_06770</name>
</gene>
<dbReference type="eggNOG" id="KOG0196">
    <property type="taxonomic scope" value="Eukaryota"/>
</dbReference>
<evidence type="ECO:0000256" key="2">
    <source>
        <dbReference type="ARBA" id="ARBA00022679"/>
    </source>
</evidence>
<dbReference type="PANTHER" id="PTHR24416">
    <property type="entry name" value="TYROSINE-PROTEIN KINASE RECEPTOR"/>
    <property type="match status" value="1"/>
</dbReference>
<dbReference type="CDD" id="cd00192">
    <property type="entry name" value="PTKc"/>
    <property type="match status" value="1"/>
</dbReference>
<dbReference type="GO" id="GO:0005524">
    <property type="term" value="F:ATP binding"/>
    <property type="evidence" value="ECO:0007669"/>
    <property type="project" value="UniProtKB-UniRule"/>
</dbReference>
<reference evidence="12" key="1">
    <citation type="submission" date="2009-08" db="EMBL/GenBank/DDBJ databases">
        <title>Annotation of Salpingoeca rosetta.</title>
        <authorList>
            <consortium name="The Broad Institute Genome Sequencing Platform"/>
            <person name="Russ C."/>
            <person name="Cuomo C."/>
            <person name="Burger G."/>
            <person name="Gray M.W."/>
            <person name="Holland P.W.H."/>
            <person name="King N."/>
            <person name="Lang F.B.F."/>
            <person name="Roger A.J."/>
            <person name="Ruiz-Trillo I."/>
            <person name="Young S.K."/>
            <person name="Zeng Q."/>
            <person name="Gargeya S."/>
            <person name="Alvarado L."/>
            <person name="Berlin A."/>
            <person name="Chapman S.B."/>
            <person name="Chen Z."/>
            <person name="Freedman E."/>
            <person name="Gellesch M."/>
            <person name="Goldberg J."/>
            <person name="Griggs A."/>
            <person name="Gujja S."/>
            <person name="Heilman E."/>
            <person name="Heiman D."/>
            <person name="Howarth C."/>
            <person name="Mehta T."/>
            <person name="Neiman D."/>
            <person name="Pearson M."/>
            <person name="Roberts A."/>
            <person name="Saif S."/>
            <person name="Shea T."/>
            <person name="Shenoy N."/>
            <person name="Sisk P."/>
            <person name="Stolte C."/>
            <person name="Sykes S."/>
            <person name="White J."/>
            <person name="Yandava C."/>
            <person name="Haas B."/>
            <person name="Nusbaum C."/>
            <person name="Birren B."/>
        </authorList>
    </citation>
    <scope>NUCLEOTIDE SEQUENCE [LARGE SCALE GENOMIC DNA]</scope>
    <source>
        <strain evidence="12">ATCC 50818</strain>
    </source>
</reference>
<dbReference type="InterPro" id="IPR020635">
    <property type="entry name" value="Tyr_kinase_cat_dom"/>
</dbReference>
<dbReference type="AlphaFoldDB" id="F2UER5"/>
<comment type="subcellular location">
    <subcellularLocation>
        <location evidence="1">Membrane</location>
        <topology evidence="1">Single-pass membrane protein</topology>
    </subcellularLocation>
</comment>
<protein>
    <submittedName>
        <fullName evidence="12">TK protein kinase</fullName>
    </submittedName>
</protein>
<feature type="chain" id="PRO_5003290596" evidence="10">
    <location>
        <begin position="30"/>
        <end position="911"/>
    </location>
</feature>
<evidence type="ECO:0000256" key="9">
    <source>
        <dbReference type="SAM" id="MobiDB-lite"/>
    </source>
</evidence>
<evidence type="ECO:0000259" key="11">
    <source>
        <dbReference type="PROSITE" id="PS50011"/>
    </source>
</evidence>
<dbReference type="GO" id="GO:0005886">
    <property type="term" value="C:plasma membrane"/>
    <property type="evidence" value="ECO:0007669"/>
    <property type="project" value="TreeGrafter"/>
</dbReference>
<sequence>MMMCRGVVVLVTVVSLFLGLCIQSQPTAAQELIQKDFDSVTLNRTEWLCYNADSTASLRLLQSCPLTVSEHAWSAEIPSGFATCSSAAQPANAQQFNVLVSPPISVPDDLYVSFRIDFTQNNTLCPDGACDSQLLVAVVDTAVLENNLPMAADYNLYVVDNDLATFFSDMASSGTNSLARMSLLESSIMSPRLRRSVTEVSLVFFDRGTCSTVANVTVVRTRCLPTAELFNATLPGTDLGRAASGTCNAGFASADTVLASCEEDGYKLLSGDCAPAMTTAAPAGTTTDPNGGSSSSSTGGLEPGPIAGIALGVLLLILGGVAAGFFLRSGGGSNRKTAPALYELEAKAPRMSGMYRVNLNLQYNQFDHGAGADDGMYEDPSKYEDFSQLTSLVSRKTRHIPSDSVTLIACVGSGEFGEVYHAAIKFDPAKPEEVDCAVKTLREGSTRDDQIEFLKEAAIMCQFNHPNVIGLLGVVLDKTPNMIVTELMPHGSLLSYLQKHTDTPLTRQLQMSLDVALGMSYLSKKGFVHRDLAARNILVANDLTCKVADFGLSKEIDDSSDYFISEGGKVPIKWTAPEAIQQRKYTSSSDVWSFGVVMWEIMAFGEKPYGTMNNFEVVRKVEEGYRMDAPANCPAPVHTLMHMCWELDRRQRPTFEAIVDMLEKMTREATNNVKLEEPGRSRTYERPESGMDYDVPRREKTATAATAAAAGVAMQPPQHGQQQQQQQQVYQPTYQLPQDDVKQQQQQAQHQHQQTYQPTYQLPQDNVHQQQAQQQQQQQQQVYQPTYQLPQDNVGRQQGGGTTYIPQPQLSQQQSQQTYQPTYQLPQDTMQRQQQQQHGGPTYVPQPASSHTPANQMTYQLQPNTTAQPASTSSAMLPPSDPAPSRPRPKPRPKPRSRQSSTRPPHAETDI</sequence>
<name>F2UER5_SALR5</name>
<feature type="binding site" evidence="8">
    <location>
        <position position="439"/>
    </location>
    <ligand>
        <name>ATP</name>
        <dbReference type="ChEBI" id="CHEBI:30616"/>
    </ligand>
</feature>
<dbReference type="InterPro" id="IPR017441">
    <property type="entry name" value="Protein_kinase_ATP_BS"/>
</dbReference>
<dbReference type="FunFam" id="1.10.510.10:FF:000554">
    <property type="entry name" value="Predicted protein"/>
    <property type="match status" value="1"/>
</dbReference>
<accession>F2UER5</accession>
<evidence type="ECO:0000256" key="6">
    <source>
        <dbReference type="ARBA" id="ARBA00023137"/>
    </source>
</evidence>
<keyword evidence="5 8" id="KW-0067">ATP-binding</keyword>
<dbReference type="InterPro" id="IPR000719">
    <property type="entry name" value="Prot_kinase_dom"/>
</dbReference>
<keyword evidence="4 12" id="KW-0418">Kinase</keyword>
<feature type="compositionally biased region" description="Basic and acidic residues" evidence="9">
    <location>
        <begin position="674"/>
        <end position="701"/>
    </location>
</feature>
<evidence type="ECO:0000256" key="5">
    <source>
        <dbReference type="ARBA" id="ARBA00022840"/>
    </source>
</evidence>
<dbReference type="PROSITE" id="PS00107">
    <property type="entry name" value="PROTEIN_KINASE_ATP"/>
    <property type="match status" value="1"/>
</dbReference>
<dbReference type="InParanoid" id="F2UER5"/>
<evidence type="ECO:0000256" key="8">
    <source>
        <dbReference type="PROSITE-ProRule" id="PRU10141"/>
    </source>
</evidence>
<dbReference type="InterPro" id="IPR008266">
    <property type="entry name" value="Tyr_kinase_AS"/>
</dbReference>
<dbReference type="GO" id="GO:0004714">
    <property type="term" value="F:transmembrane receptor protein tyrosine kinase activity"/>
    <property type="evidence" value="ECO:0007669"/>
    <property type="project" value="UniProtKB-EC"/>
</dbReference>
<dbReference type="GO" id="GO:0007169">
    <property type="term" value="P:cell surface receptor protein tyrosine kinase signaling pathway"/>
    <property type="evidence" value="ECO:0007669"/>
    <property type="project" value="TreeGrafter"/>
</dbReference>
<dbReference type="Proteomes" id="UP000007799">
    <property type="component" value="Unassembled WGS sequence"/>
</dbReference>
<dbReference type="InterPro" id="IPR001245">
    <property type="entry name" value="Ser-Thr/Tyr_kinase_cat_dom"/>
</dbReference>
<feature type="compositionally biased region" description="Polar residues" evidence="9">
    <location>
        <begin position="847"/>
        <end position="875"/>
    </location>
</feature>
<organism evidence="13">
    <name type="scientific">Salpingoeca rosetta (strain ATCC 50818 / BSB-021)</name>
    <dbReference type="NCBI Taxonomy" id="946362"/>
    <lineage>
        <taxon>Eukaryota</taxon>
        <taxon>Choanoflagellata</taxon>
        <taxon>Craspedida</taxon>
        <taxon>Salpingoecidae</taxon>
        <taxon>Salpingoeca</taxon>
    </lineage>
</organism>
<comment type="catalytic activity">
    <reaction evidence="7">
        <text>L-tyrosyl-[protein] + ATP = O-phospho-L-tyrosyl-[protein] + ADP + H(+)</text>
        <dbReference type="Rhea" id="RHEA:10596"/>
        <dbReference type="Rhea" id="RHEA-COMP:10136"/>
        <dbReference type="Rhea" id="RHEA-COMP:20101"/>
        <dbReference type="ChEBI" id="CHEBI:15378"/>
        <dbReference type="ChEBI" id="CHEBI:30616"/>
        <dbReference type="ChEBI" id="CHEBI:46858"/>
        <dbReference type="ChEBI" id="CHEBI:61978"/>
        <dbReference type="ChEBI" id="CHEBI:456216"/>
        <dbReference type="EC" id="2.7.10.1"/>
    </reaction>
</comment>
<dbReference type="RefSeq" id="XP_004992168.1">
    <property type="nucleotide sequence ID" value="XM_004992111.1"/>
</dbReference>
<dbReference type="PANTHER" id="PTHR24416:SF631">
    <property type="entry name" value="SERINE_THREONINE_TYROSINE KINASE 1"/>
    <property type="match status" value="1"/>
</dbReference>
<feature type="signal peptide" evidence="10">
    <location>
        <begin position="1"/>
        <end position="29"/>
    </location>
</feature>
<dbReference type="PRINTS" id="PR00109">
    <property type="entry name" value="TYRKINASE"/>
</dbReference>
<feature type="compositionally biased region" description="Low complexity" evidence="9">
    <location>
        <begin position="806"/>
        <end position="837"/>
    </location>
</feature>
<keyword evidence="3 8" id="KW-0547">Nucleotide-binding</keyword>
<dbReference type="OrthoDB" id="4062651at2759"/>
<dbReference type="Gene3D" id="3.30.200.20">
    <property type="entry name" value="Phosphorylase Kinase, domain 1"/>
    <property type="match status" value="1"/>
</dbReference>
<dbReference type="GeneID" id="16072727"/>
<dbReference type="PROSITE" id="PS00109">
    <property type="entry name" value="PROTEIN_KINASE_TYR"/>
    <property type="match status" value="1"/>
</dbReference>
<keyword evidence="2" id="KW-0808">Transferase</keyword>
<feature type="compositionally biased region" description="Low complexity" evidence="9">
    <location>
        <begin position="702"/>
        <end position="731"/>
    </location>
</feature>
<dbReference type="GO" id="GO:0043235">
    <property type="term" value="C:receptor complex"/>
    <property type="evidence" value="ECO:0007669"/>
    <property type="project" value="TreeGrafter"/>
</dbReference>
<evidence type="ECO:0000256" key="1">
    <source>
        <dbReference type="ARBA" id="ARBA00004167"/>
    </source>
</evidence>
<keyword evidence="13" id="KW-1185">Reference proteome</keyword>
<dbReference type="PROSITE" id="PS50011">
    <property type="entry name" value="PROTEIN_KINASE_DOM"/>
    <property type="match status" value="1"/>
</dbReference>
<dbReference type="KEGG" id="sre:PTSG_06770"/>
<evidence type="ECO:0000256" key="3">
    <source>
        <dbReference type="ARBA" id="ARBA00022741"/>
    </source>
</evidence>
<feature type="region of interest" description="Disordered" evidence="9">
    <location>
        <begin position="280"/>
        <end position="299"/>
    </location>
</feature>
<evidence type="ECO:0000256" key="7">
    <source>
        <dbReference type="ARBA" id="ARBA00051243"/>
    </source>
</evidence>
<feature type="region of interest" description="Disordered" evidence="9">
    <location>
        <begin position="670"/>
        <end position="731"/>
    </location>
</feature>
<dbReference type="InterPro" id="IPR050122">
    <property type="entry name" value="RTK"/>
</dbReference>
<evidence type="ECO:0000313" key="12">
    <source>
        <dbReference type="EMBL" id="EGD75115.1"/>
    </source>
</evidence>
<evidence type="ECO:0000256" key="10">
    <source>
        <dbReference type="SAM" id="SignalP"/>
    </source>
</evidence>
<feature type="domain" description="Protein kinase" evidence="11">
    <location>
        <begin position="405"/>
        <end position="665"/>
    </location>
</feature>
<dbReference type="EMBL" id="GL832971">
    <property type="protein sequence ID" value="EGD75115.1"/>
    <property type="molecule type" value="Genomic_DNA"/>
</dbReference>
<feature type="region of interest" description="Disordered" evidence="9">
    <location>
        <begin position="790"/>
        <end position="911"/>
    </location>
</feature>
<proteinExistence type="predicted"/>
<dbReference type="Pfam" id="PF07714">
    <property type="entry name" value="PK_Tyr_Ser-Thr"/>
    <property type="match status" value="1"/>
</dbReference>
<dbReference type="SMART" id="SM00219">
    <property type="entry name" value="TyrKc"/>
    <property type="match status" value="1"/>
</dbReference>
<evidence type="ECO:0000256" key="4">
    <source>
        <dbReference type="ARBA" id="ARBA00022777"/>
    </source>
</evidence>